<dbReference type="FunFam" id="3.40.50.720:FF:000084">
    <property type="entry name" value="Short-chain dehydrogenase reductase"/>
    <property type="match status" value="1"/>
</dbReference>
<accession>A0A6P1SX48</accession>
<reference evidence="4 5" key="1">
    <citation type="submission" date="2019-12" db="EMBL/GenBank/DDBJ databases">
        <title>Complete genome sequence of Algicella marina strain 9Alg 56(T) isolated from the red alga Tichocarpus crinitus.</title>
        <authorList>
            <person name="Kim S.-G."/>
            <person name="Nedashkovskaya O.I."/>
        </authorList>
    </citation>
    <scope>NUCLEOTIDE SEQUENCE [LARGE SCALE GENOMIC DNA]</scope>
    <source>
        <strain evidence="4 5">9Alg 56</strain>
    </source>
</reference>
<dbReference type="Gene3D" id="3.40.50.720">
    <property type="entry name" value="NAD(P)-binding Rossmann-like Domain"/>
    <property type="match status" value="1"/>
</dbReference>
<dbReference type="EMBL" id="CP046620">
    <property type="protein sequence ID" value="QHQ34105.1"/>
    <property type="molecule type" value="Genomic_DNA"/>
</dbReference>
<evidence type="ECO:0000313" key="4">
    <source>
        <dbReference type="EMBL" id="QHQ34105.1"/>
    </source>
</evidence>
<gene>
    <name evidence="4" type="ORF">GO499_02345</name>
</gene>
<dbReference type="GO" id="GO:0016491">
    <property type="term" value="F:oxidoreductase activity"/>
    <property type="evidence" value="ECO:0007669"/>
    <property type="project" value="UniProtKB-KW"/>
</dbReference>
<dbReference type="InterPro" id="IPR057326">
    <property type="entry name" value="KR_dom"/>
</dbReference>
<evidence type="ECO:0000313" key="5">
    <source>
        <dbReference type="Proteomes" id="UP000464495"/>
    </source>
</evidence>
<dbReference type="CDD" id="cd05233">
    <property type="entry name" value="SDR_c"/>
    <property type="match status" value="1"/>
</dbReference>
<name>A0A6P1SX48_9RHOB</name>
<dbReference type="PRINTS" id="PR00080">
    <property type="entry name" value="SDRFAMILY"/>
</dbReference>
<dbReference type="Pfam" id="PF13561">
    <property type="entry name" value="adh_short_C2"/>
    <property type="match status" value="1"/>
</dbReference>
<keyword evidence="2" id="KW-0560">Oxidoreductase</keyword>
<feature type="domain" description="Ketoreductase" evidence="3">
    <location>
        <begin position="5"/>
        <end position="194"/>
    </location>
</feature>
<dbReference type="Proteomes" id="UP000464495">
    <property type="component" value="Chromosome"/>
</dbReference>
<dbReference type="PANTHER" id="PTHR43639">
    <property type="entry name" value="OXIDOREDUCTASE, SHORT-CHAIN DEHYDROGENASE/REDUCTASE FAMILY (AFU_ORTHOLOGUE AFUA_5G02870)"/>
    <property type="match status" value="1"/>
</dbReference>
<protein>
    <submittedName>
        <fullName evidence="4">SDR family oxidoreductase</fullName>
    </submittedName>
</protein>
<dbReference type="KEGG" id="amaq:GO499_02345"/>
<dbReference type="RefSeq" id="WP_161860676.1">
    <property type="nucleotide sequence ID" value="NZ_CP046620.1"/>
</dbReference>
<dbReference type="AlphaFoldDB" id="A0A6P1SX48"/>
<organism evidence="4 5">
    <name type="scientific">Algicella marina</name>
    <dbReference type="NCBI Taxonomy" id="2683284"/>
    <lineage>
        <taxon>Bacteria</taxon>
        <taxon>Pseudomonadati</taxon>
        <taxon>Pseudomonadota</taxon>
        <taxon>Alphaproteobacteria</taxon>
        <taxon>Rhodobacterales</taxon>
        <taxon>Paracoccaceae</taxon>
        <taxon>Algicella</taxon>
    </lineage>
</organism>
<dbReference type="SMART" id="SM00822">
    <property type="entry name" value="PKS_KR"/>
    <property type="match status" value="1"/>
</dbReference>
<dbReference type="PANTHER" id="PTHR43639:SF1">
    <property type="entry name" value="SHORT-CHAIN DEHYDROGENASE_REDUCTASE FAMILY PROTEIN"/>
    <property type="match status" value="1"/>
</dbReference>
<dbReference type="InterPro" id="IPR020904">
    <property type="entry name" value="Sc_DH/Rdtase_CS"/>
</dbReference>
<dbReference type="PROSITE" id="PS00061">
    <property type="entry name" value="ADH_SHORT"/>
    <property type="match status" value="1"/>
</dbReference>
<keyword evidence="5" id="KW-1185">Reference proteome</keyword>
<dbReference type="InterPro" id="IPR002347">
    <property type="entry name" value="SDR_fam"/>
</dbReference>
<proteinExistence type="inferred from homology"/>
<comment type="similarity">
    <text evidence="1">Belongs to the short-chain dehydrogenases/reductases (SDR) family.</text>
</comment>
<evidence type="ECO:0000256" key="1">
    <source>
        <dbReference type="ARBA" id="ARBA00006484"/>
    </source>
</evidence>
<evidence type="ECO:0000259" key="3">
    <source>
        <dbReference type="SMART" id="SM00822"/>
    </source>
</evidence>
<dbReference type="SUPFAM" id="SSF51735">
    <property type="entry name" value="NAD(P)-binding Rossmann-fold domains"/>
    <property type="match status" value="1"/>
</dbReference>
<dbReference type="PRINTS" id="PR00081">
    <property type="entry name" value="GDHRDH"/>
</dbReference>
<evidence type="ECO:0000256" key="2">
    <source>
        <dbReference type="ARBA" id="ARBA00023002"/>
    </source>
</evidence>
<dbReference type="InterPro" id="IPR036291">
    <property type="entry name" value="NAD(P)-bd_dom_sf"/>
</dbReference>
<sequence length="250" mass="26002">MSERPVCVVTGGSSGIGAATAELAARDGFDVVLTYKTDETGAKDVQAKVEELGAKALILRLDVGKPDDIEHVFRKTVDMFGRLDALINNAGIVDQATRLDGLDSDRIANMLNVNVTGSILCAKAAVRLMSREFGGHGGSIVNISSAAARLGGANMYLDYGASKGAIDTFTRGLAAEQAAHGVRVNAVRPGVIETELHAKGGTPDRVTQIAASLPMKRAGTAHEVAEGVVWLISEKASYVTGAILDISGGR</sequence>